<organism evidence="4 5">
    <name type="scientific">Lasiosphaeria hispida</name>
    <dbReference type="NCBI Taxonomy" id="260671"/>
    <lineage>
        <taxon>Eukaryota</taxon>
        <taxon>Fungi</taxon>
        <taxon>Dikarya</taxon>
        <taxon>Ascomycota</taxon>
        <taxon>Pezizomycotina</taxon>
        <taxon>Sordariomycetes</taxon>
        <taxon>Sordariomycetidae</taxon>
        <taxon>Sordariales</taxon>
        <taxon>Lasiosphaeriaceae</taxon>
        <taxon>Lasiosphaeria</taxon>
    </lineage>
</organism>
<feature type="transmembrane region" description="Helical" evidence="2">
    <location>
        <begin position="582"/>
        <end position="604"/>
    </location>
</feature>
<keyword evidence="2" id="KW-0472">Membrane</keyword>
<dbReference type="Pfam" id="PF20163">
    <property type="entry name" value="DUF6536"/>
    <property type="match status" value="1"/>
</dbReference>
<feature type="transmembrane region" description="Helical" evidence="2">
    <location>
        <begin position="314"/>
        <end position="337"/>
    </location>
</feature>
<keyword evidence="5" id="KW-1185">Reference proteome</keyword>
<dbReference type="InterPro" id="IPR046623">
    <property type="entry name" value="DUF6536"/>
</dbReference>
<dbReference type="Proteomes" id="UP001275084">
    <property type="component" value="Unassembled WGS sequence"/>
</dbReference>
<feature type="region of interest" description="Disordered" evidence="1">
    <location>
        <begin position="679"/>
        <end position="703"/>
    </location>
</feature>
<feature type="transmembrane region" description="Helical" evidence="2">
    <location>
        <begin position="18"/>
        <end position="41"/>
    </location>
</feature>
<feature type="transmembrane region" description="Helical" evidence="2">
    <location>
        <begin position="403"/>
        <end position="425"/>
    </location>
</feature>
<evidence type="ECO:0000256" key="1">
    <source>
        <dbReference type="SAM" id="MobiDB-lite"/>
    </source>
</evidence>
<evidence type="ECO:0000256" key="2">
    <source>
        <dbReference type="SAM" id="Phobius"/>
    </source>
</evidence>
<dbReference type="EMBL" id="JAUIQD010000009">
    <property type="protein sequence ID" value="KAK3339884.1"/>
    <property type="molecule type" value="Genomic_DNA"/>
</dbReference>
<name>A0AAJ0M7P2_9PEZI</name>
<dbReference type="AlphaFoldDB" id="A0AAJ0M7P2"/>
<reference evidence="4" key="1">
    <citation type="journal article" date="2023" name="Mol. Phylogenet. Evol.">
        <title>Genome-scale phylogeny and comparative genomics of the fungal order Sordariales.</title>
        <authorList>
            <person name="Hensen N."/>
            <person name="Bonometti L."/>
            <person name="Westerberg I."/>
            <person name="Brannstrom I.O."/>
            <person name="Guillou S."/>
            <person name="Cros-Aarteil S."/>
            <person name="Calhoun S."/>
            <person name="Haridas S."/>
            <person name="Kuo A."/>
            <person name="Mondo S."/>
            <person name="Pangilinan J."/>
            <person name="Riley R."/>
            <person name="LaButti K."/>
            <person name="Andreopoulos B."/>
            <person name="Lipzen A."/>
            <person name="Chen C."/>
            <person name="Yan M."/>
            <person name="Daum C."/>
            <person name="Ng V."/>
            <person name="Clum A."/>
            <person name="Steindorff A."/>
            <person name="Ohm R.A."/>
            <person name="Martin F."/>
            <person name="Silar P."/>
            <person name="Natvig D.O."/>
            <person name="Lalanne C."/>
            <person name="Gautier V."/>
            <person name="Ament-Velasquez S.L."/>
            <person name="Kruys A."/>
            <person name="Hutchinson M.I."/>
            <person name="Powell A.J."/>
            <person name="Barry K."/>
            <person name="Miller A.N."/>
            <person name="Grigoriev I.V."/>
            <person name="Debuchy R."/>
            <person name="Gladieux P."/>
            <person name="Hiltunen Thoren M."/>
            <person name="Johannesson H."/>
        </authorList>
    </citation>
    <scope>NUCLEOTIDE SEQUENCE</scope>
    <source>
        <strain evidence="4">CBS 955.72</strain>
    </source>
</reference>
<feature type="domain" description="DUF6536" evidence="3">
    <location>
        <begin position="14"/>
        <end position="176"/>
    </location>
</feature>
<sequence length="703" mass="77357">MMRSLGAKTWPQGWRFGIWLNVVCATTVLVINLSIMIWALSTGATTDGDDRRSLYEGDCAQVKAINTAGHVVINTLSTILLSASNYSMQCLVAPNRKEVDVAHKKQTWLNVGTHSLRNLKQTAMPPLRRWLWFLLAISSLPLHLVPDPNFYSYNSALFSALSAIEYNVLRETSDFLSPDRKNSTSESIADDLHEMALSGHLERLENLECISEYAQDFQGSRSNLVLIVEKDAQYSSTKIATYKFSSGEGTWQAFDSWLCLDIRKKNKDLSGFCTAYLPELKASPSEWTVDGVRVEYCLSQPAPRNICKLYFSPAIAGVVVGMNAIKAIAIALVLYAVKDTPLLTLGDAVSSFLDFPDETTSNMGVVSKNDLKSKNGYTTWITGPKSYDSSRKPRWHATGLGRVGWFIASYVILMLLFAAGFFMGLTRLEGGSRGKIWEYGIGTVRAQTLITGAPDLPLIAAIIVANTPQLFLSGIYFWYNSILTSMAMAMEWDQFGFLRKGIRVSSSPRGSQRSSRLLQLPYRLAIPLMVTSGVLHWLASQSLFLANVDYIRSDPPIPKESRLVTYESSRPFGELYFSTCGYSLLAILFLIFIGLLMIVVLAIISLTRFKTGIPVAGSCSAALSAACHGYAKGGPEASERPVQWGEVLVEGADGTVKRRCAFSHEEVSEPIDGRIYPTEVGGSRRGSLVSSSEDNANMTCTSS</sequence>
<comment type="caution">
    <text evidence="4">The sequence shown here is derived from an EMBL/GenBank/DDBJ whole genome shotgun (WGS) entry which is preliminary data.</text>
</comment>
<protein>
    <recommendedName>
        <fullName evidence="3">DUF6536 domain-containing protein</fullName>
    </recommendedName>
</protein>
<gene>
    <name evidence="4" type="ORF">B0T25DRAFT_364492</name>
</gene>
<feature type="transmembrane region" description="Helical" evidence="2">
    <location>
        <begin position="520"/>
        <end position="539"/>
    </location>
</feature>
<dbReference type="PANTHER" id="PTHR35395">
    <property type="entry name" value="DUF6536 DOMAIN-CONTAINING PROTEIN"/>
    <property type="match status" value="1"/>
</dbReference>
<evidence type="ECO:0000313" key="4">
    <source>
        <dbReference type="EMBL" id="KAK3339884.1"/>
    </source>
</evidence>
<keyword evidence="2" id="KW-1133">Transmembrane helix</keyword>
<evidence type="ECO:0000259" key="3">
    <source>
        <dbReference type="Pfam" id="PF20163"/>
    </source>
</evidence>
<feature type="compositionally biased region" description="Polar residues" evidence="1">
    <location>
        <begin position="693"/>
        <end position="703"/>
    </location>
</feature>
<evidence type="ECO:0000313" key="5">
    <source>
        <dbReference type="Proteomes" id="UP001275084"/>
    </source>
</evidence>
<dbReference type="PANTHER" id="PTHR35395:SF1">
    <property type="entry name" value="DUF6536 DOMAIN-CONTAINING PROTEIN"/>
    <property type="match status" value="1"/>
</dbReference>
<accession>A0AAJ0M7P2</accession>
<keyword evidence="2" id="KW-0812">Transmembrane</keyword>
<proteinExistence type="predicted"/>
<reference evidence="4" key="2">
    <citation type="submission" date="2023-06" db="EMBL/GenBank/DDBJ databases">
        <authorList>
            <consortium name="Lawrence Berkeley National Laboratory"/>
            <person name="Haridas S."/>
            <person name="Hensen N."/>
            <person name="Bonometti L."/>
            <person name="Westerberg I."/>
            <person name="Brannstrom I.O."/>
            <person name="Guillou S."/>
            <person name="Cros-Aarteil S."/>
            <person name="Calhoun S."/>
            <person name="Kuo A."/>
            <person name="Mondo S."/>
            <person name="Pangilinan J."/>
            <person name="Riley R."/>
            <person name="Labutti K."/>
            <person name="Andreopoulos B."/>
            <person name="Lipzen A."/>
            <person name="Chen C."/>
            <person name="Yanf M."/>
            <person name="Daum C."/>
            <person name="Ng V."/>
            <person name="Clum A."/>
            <person name="Steindorff A."/>
            <person name="Ohm R."/>
            <person name="Martin F."/>
            <person name="Silar P."/>
            <person name="Natvig D."/>
            <person name="Lalanne C."/>
            <person name="Gautier V."/>
            <person name="Ament-Velasquez S.L."/>
            <person name="Kruys A."/>
            <person name="Hutchinson M.I."/>
            <person name="Powell A.J."/>
            <person name="Barry K."/>
            <person name="Miller A.N."/>
            <person name="Grigoriev I.V."/>
            <person name="Debuchy R."/>
            <person name="Gladieux P."/>
            <person name="Thoren M.H."/>
            <person name="Johannesson H."/>
        </authorList>
    </citation>
    <scope>NUCLEOTIDE SEQUENCE</scope>
    <source>
        <strain evidence="4">CBS 955.72</strain>
    </source>
</reference>